<dbReference type="InterPro" id="IPR027417">
    <property type="entry name" value="P-loop_NTPase"/>
</dbReference>
<dbReference type="InterPro" id="IPR003439">
    <property type="entry name" value="ABC_transporter-like_ATP-bd"/>
</dbReference>
<accession>A0A1C3PGD7</accession>
<dbReference type="PANTHER" id="PTHR43297:SF2">
    <property type="entry name" value="DIPEPTIDE TRANSPORT ATP-BINDING PROTEIN DPPD"/>
    <property type="match status" value="1"/>
</dbReference>
<sequence>MSRPATGDAAGGPDALDGLGAPDAAGEPGTPGGAAAGGAPAGVPAPGAAEGLAVDGLTVSYPAPGARAVAVDGVSLRVRPGESYGLVGESGSGKSTLAAALAGVLPDGGRVDRGSIRLDGVDVGGLSERDRRRWRATAFAMVHQGATSSLDPTVRVGAQVAEACRLQGLPRAAARLRALELLAAVRLPEPAVIARRWPHQLSGGQQQRVGIAAALASRPRLLVLDEPTTGLDAAVAREILDLLQALRQEINAAVVLISHDLALVAHRCDRVGVLYAGRLVEEGRATELLTTPRHPYTAGLVAAAPTVGITRRERRLRAVPGQPPAPTERPSGCTFADRCTLADETCRNREPPLVLAAAPAVVLPDKPPDGQLDAHPAGHTVRCHHSDSLMTLHLPEQGTEVDHSSPSPGLLSVRGLSRSYGRTPVLDEIDLDIAYGEVFGLVGESGSGKTTLARALVGLGPDGPGELRLAGRPLPARLSRRSAEDRRRVQMVFQDPDTTLNPRHPVATVLRRALVTLRGSGTVADLAGRVQLGPRLLPVRTARLSGGQKQRVAIGRAFAGEPDLVVCDEPVSALDVSVQAAVLELLAAARDTDGVSYLFVSHDLAVVGYLADRLAVLYRGQIVEVGPTSAVLSGPHHPYTDSLTGTGAPGRVPGRPEPVEPVGPAGCRFAGTCPRRVDGLCDQVAPPVRLLPGPPGAPVHTVRCHLEPSDLPRTPSTPLAGSGAQAPPAAQKERV</sequence>
<feature type="region of interest" description="Disordered" evidence="8">
    <location>
        <begin position="1"/>
        <end position="41"/>
    </location>
</feature>
<dbReference type="PROSITE" id="PS50893">
    <property type="entry name" value="ABC_TRANSPORTER_2"/>
    <property type="match status" value="2"/>
</dbReference>
<dbReference type="InterPro" id="IPR050388">
    <property type="entry name" value="ABC_Ni/Peptide_Import"/>
</dbReference>
<dbReference type="EC" id="3.6.3.30" evidence="10"/>
<reference evidence="11" key="1">
    <citation type="submission" date="2016-02" db="EMBL/GenBank/DDBJ databases">
        <authorList>
            <person name="Wibberg D."/>
        </authorList>
    </citation>
    <scope>NUCLEOTIDE SEQUENCE [LARGE SCALE GENOMIC DNA]</scope>
</reference>
<dbReference type="GO" id="GO:0016887">
    <property type="term" value="F:ATP hydrolysis activity"/>
    <property type="evidence" value="ECO:0007669"/>
    <property type="project" value="InterPro"/>
</dbReference>
<dbReference type="InterPro" id="IPR013563">
    <property type="entry name" value="Oligopep_ABC_C"/>
</dbReference>
<evidence type="ECO:0000256" key="4">
    <source>
        <dbReference type="ARBA" id="ARBA00022475"/>
    </source>
</evidence>
<protein>
    <submittedName>
        <fullName evidence="10">Oligopeptide/dipeptide ABC transporter ATPase</fullName>
        <ecNumber evidence="10">3.6.3.30</ecNumber>
    </submittedName>
</protein>
<dbReference type="GO" id="GO:0005524">
    <property type="term" value="F:ATP binding"/>
    <property type="evidence" value="ECO:0007669"/>
    <property type="project" value="UniProtKB-KW"/>
</dbReference>
<dbReference type="Gene3D" id="3.40.50.300">
    <property type="entry name" value="P-loop containing nucleotide triphosphate hydrolases"/>
    <property type="match status" value="2"/>
</dbReference>
<dbReference type="Pfam" id="PF08352">
    <property type="entry name" value="oligo_HPY"/>
    <property type="match status" value="2"/>
</dbReference>
<keyword evidence="5" id="KW-0547">Nucleotide-binding</keyword>
<evidence type="ECO:0000256" key="5">
    <source>
        <dbReference type="ARBA" id="ARBA00022741"/>
    </source>
</evidence>
<keyword evidence="7" id="KW-0472">Membrane</keyword>
<evidence type="ECO:0000256" key="2">
    <source>
        <dbReference type="ARBA" id="ARBA00005417"/>
    </source>
</evidence>
<keyword evidence="11" id="KW-1185">Reference proteome</keyword>
<evidence type="ECO:0000256" key="6">
    <source>
        <dbReference type="ARBA" id="ARBA00022840"/>
    </source>
</evidence>
<dbReference type="AlphaFoldDB" id="A0A1C3PGD7"/>
<dbReference type="SUPFAM" id="SSF52540">
    <property type="entry name" value="P-loop containing nucleoside triphosphate hydrolases"/>
    <property type="match status" value="2"/>
</dbReference>
<dbReference type="Proteomes" id="UP000199013">
    <property type="component" value="Unassembled WGS sequence"/>
</dbReference>
<keyword evidence="10" id="KW-0378">Hydrolase</keyword>
<proteinExistence type="inferred from homology"/>
<feature type="compositionally biased region" description="Gly residues" evidence="8">
    <location>
        <begin position="29"/>
        <end position="40"/>
    </location>
</feature>
<feature type="domain" description="ABC transporter" evidence="9">
    <location>
        <begin position="52"/>
        <end position="301"/>
    </location>
</feature>
<dbReference type="InterPro" id="IPR017871">
    <property type="entry name" value="ABC_transporter-like_CS"/>
</dbReference>
<evidence type="ECO:0000256" key="8">
    <source>
        <dbReference type="SAM" id="MobiDB-lite"/>
    </source>
</evidence>
<dbReference type="NCBIfam" id="NF008453">
    <property type="entry name" value="PRK11308.1"/>
    <property type="match status" value="2"/>
</dbReference>
<evidence type="ECO:0000256" key="1">
    <source>
        <dbReference type="ARBA" id="ARBA00004202"/>
    </source>
</evidence>
<dbReference type="EMBL" id="FLUV01002534">
    <property type="protein sequence ID" value="SBW28894.1"/>
    <property type="molecule type" value="Genomic_DNA"/>
</dbReference>
<dbReference type="PROSITE" id="PS00211">
    <property type="entry name" value="ABC_TRANSPORTER_1"/>
    <property type="match status" value="2"/>
</dbReference>
<dbReference type="PANTHER" id="PTHR43297">
    <property type="entry name" value="OLIGOPEPTIDE TRANSPORT ATP-BINDING PROTEIN APPD"/>
    <property type="match status" value="1"/>
</dbReference>
<feature type="region of interest" description="Disordered" evidence="8">
    <location>
        <begin position="706"/>
        <end position="735"/>
    </location>
</feature>
<dbReference type="GO" id="GO:0015833">
    <property type="term" value="P:peptide transport"/>
    <property type="evidence" value="ECO:0007669"/>
    <property type="project" value="InterPro"/>
</dbReference>
<evidence type="ECO:0000259" key="9">
    <source>
        <dbReference type="PROSITE" id="PS50893"/>
    </source>
</evidence>
<organism evidence="10 11">
    <name type="scientific">Candidatus Protofrankia californiensis</name>
    <dbReference type="NCBI Taxonomy" id="1839754"/>
    <lineage>
        <taxon>Bacteria</taxon>
        <taxon>Bacillati</taxon>
        <taxon>Actinomycetota</taxon>
        <taxon>Actinomycetes</taxon>
        <taxon>Frankiales</taxon>
        <taxon>Frankiaceae</taxon>
        <taxon>Protofrankia</taxon>
    </lineage>
</organism>
<comment type="subcellular location">
    <subcellularLocation>
        <location evidence="1">Cell membrane</location>
        <topology evidence="1">Peripheral membrane protein</topology>
    </subcellularLocation>
</comment>
<keyword evidence="3" id="KW-0813">Transport</keyword>
<dbReference type="GO" id="GO:0005886">
    <property type="term" value="C:plasma membrane"/>
    <property type="evidence" value="ECO:0007669"/>
    <property type="project" value="UniProtKB-SubCell"/>
</dbReference>
<evidence type="ECO:0000256" key="3">
    <source>
        <dbReference type="ARBA" id="ARBA00022448"/>
    </source>
</evidence>
<name>A0A1C3PGD7_9ACTN</name>
<dbReference type="NCBIfam" id="TIGR01727">
    <property type="entry name" value="oligo_HPY"/>
    <property type="match status" value="1"/>
</dbReference>
<evidence type="ECO:0000313" key="10">
    <source>
        <dbReference type="EMBL" id="SBW28894.1"/>
    </source>
</evidence>
<gene>
    <name evidence="10" type="ORF">FDG2_6151</name>
</gene>
<keyword evidence="4" id="KW-1003">Cell membrane</keyword>
<dbReference type="InterPro" id="IPR003593">
    <property type="entry name" value="AAA+_ATPase"/>
</dbReference>
<comment type="similarity">
    <text evidence="2">Belongs to the ABC transporter superfamily.</text>
</comment>
<keyword evidence="6" id="KW-0067">ATP-binding</keyword>
<dbReference type="SMART" id="SM00382">
    <property type="entry name" value="AAA"/>
    <property type="match status" value="2"/>
</dbReference>
<feature type="compositionally biased region" description="Low complexity" evidence="8">
    <location>
        <begin position="1"/>
        <end position="28"/>
    </location>
</feature>
<feature type="compositionally biased region" description="Low complexity" evidence="8">
    <location>
        <begin position="720"/>
        <end position="735"/>
    </location>
</feature>
<feature type="domain" description="ABC transporter" evidence="9">
    <location>
        <begin position="411"/>
        <end position="644"/>
    </location>
</feature>
<dbReference type="CDD" id="cd03257">
    <property type="entry name" value="ABC_NikE_OppD_transporters"/>
    <property type="match status" value="2"/>
</dbReference>
<evidence type="ECO:0000313" key="11">
    <source>
        <dbReference type="Proteomes" id="UP000199013"/>
    </source>
</evidence>
<dbReference type="FunFam" id="3.40.50.300:FF:000016">
    <property type="entry name" value="Oligopeptide ABC transporter ATP-binding component"/>
    <property type="match status" value="1"/>
</dbReference>
<evidence type="ECO:0000256" key="7">
    <source>
        <dbReference type="ARBA" id="ARBA00023136"/>
    </source>
</evidence>
<dbReference type="Pfam" id="PF00005">
    <property type="entry name" value="ABC_tran"/>
    <property type="match status" value="2"/>
</dbReference>